<protein>
    <recommendedName>
        <fullName evidence="2">Methyltransferase type 11 domain-containing protein</fullName>
    </recommendedName>
</protein>
<dbReference type="Gene3D" id="3.40.50.150">
    <property type="entry name" value="Vaccinia Virus protein VP39"/>
    <property type="match status" value="1"/>
</dbReference>
<name>A0A382IFB3_9ZZZZ</name>
<dbReference type="SUPFAM" id="SSF53335">
    <property type="entry name" value="S-adenosyl-L-methionine-dependent methyltransferases"/>
    <property type="match status" value="1"/>
</dbReference>
<accession>A0A382IFB3</accession>
<proteinExistence type="predicted"/>
<dbReference type="EMBL" id="UINC01066835">
    <property type="protein sequence ID" value="SVB97927.1"/>
    <property type="molecule type" value="Genomic_DNA"/>
</dbReference>
<dbReference type="CDD" id="cd02440">
    <property type="entry name" value="AdoMet_MTases"/>
    <property type="match status" value="1"/>
</dbReference>
<evidence type="ECO:0008006" key="2">
    <source>
        <dbReference type="Google" id="ProtNLM"/>
    </source>
</evidence>
<sequence length="319" mass="36469">MLLSTFESSKNKRVACICCGSLKFSPVCLREDNTLVVHCQECHLEFVNPLPSVEAMQENYQKEMIGNESESGFHSNYILERQKRIKSFSKLYNSRLSLIESLYPSKGDLLDIGCGAGFFLNSAKERGWNCHGLEILPEYIKYAKENFALENIRFESLDEPLTYDENTFDVITLWDLIEHLRNPLKSLKQINRVMKPGGLLVMWTPNVKNAIVLKENWIGYKTLQHLYFFSGDSLNNMLGKAGFKIVSLKTNKAKKGLLESKGFNTFDKSEKPNKLIERFLRSGKRDIKNALSPLTYLGPLFDLAGYGFNLYLIASKMDE</sequence>
<gene>
    <name evidence="1" type="ORF">METZ01_LOCUS250781</name>
</gene>
<dbReference type="PANTHER" id="PTHR43861:SF6">
    <property type="entry name" value="METHYLTRANSFERASE TYPE 11"/>
    <property type="match status" value="1"/>
</dbReference>
<dbReference type="AlphaFoldDB" id="A0A382IFB3"/>
<organism evidence="1">
    <name type="scientific">marine metagenome</name>
    <dbReference type="NCBI Taxonomy" id="408172"/>
    <lineage>
        <taxon>unclassified sequences</taxon>
        <taxon>metagenomes</taxon>
        <taxon>ecological metagenomes</taxon>
    </lineage>
</organism>
<evidence type="ECO:0000313" key="1">
    <source>
        <dbReference type="EMBL" id="SVB97927.1"/>
    </source>
</evidence>
<dbReference type="Pfam" id="PF13489">
    <property type="entry name" value="Methyltransf_23"/>
    <property type="match status" value="1"/>
</dbReference>
<reference evidence="1" key="1">
    <citation type="submission" date="2018-05" db="EMBL/GenBank/DDBJ databases">
        <authorList>
            <person name="Lanie J.A."/>
            <person name="Ng W.-L."/>
            <person name="Kazmierczak K.M."/>
            <person name="Andrzejewski T.M."/>
            <person name="Davidsen T.M."/>
            <person name="Wayne K.J."/>
            <person name="Tettelin H."/>
            <person name="Glass J.I."/>
            <person name="Rusch D."/>
            <person name="Podicherti R."/>
            <person name="Tsui H.-C.T."/>
            <person name="Winkler M.E."/>
        </authorList>
    </citation>
    <scope>NUCLEOTIDE SEQUENCE</scope>
</reference>
<dbReference type="PANTHER" id="PTHR43861">
    <property type="entry name" value="TRANS-ACONITATE 2-METHYLTRANSFERASE-RELATED"/>
    <property type="match status" value="1"/>
</dbReference>
<dbReference type="InterPro" id="IPR029063">
    <property type="entry name" value="SAM-dependent_MTases_sf"/>
</dbReference>